<reference evidence="10 11" key="1">
    <citation type="journal article" date="2010" name="J. Bacteriol.">
        <title>Biochemical characterization of a novel indole prenyltransferase from Streptomyces sp. SN-593.</title>
        <authorList>
            <person name="Takahashi S."/>
            <person name="Takagi H."/>
            <person name="Toyoda A."/>
            <person name="Uramoto M."/>
            <person name="Nogawa T."/>
            <person name="Ueki M."/>
            <person name="Sakaki Y."/>
            <person name="Osada H."/>
        </authorList>
    </citation>
    <scope>NUCLEOTIDE SEQUENCE [LARGE SCALE GENOMIC DNA]</scope>
    <source>
        <strain evidence="10 11">SN-593</strain>
    </source>
</reference>
<evidence type="ECO:0000313" key="10">
    <source>
        <dbReference type="EMBL" id="BBB02316.1"/>
    </source>
</evidence>
<dbReference type="InterPro" id="IPR027417">
    <property type="entry name" value="P-loop_NTPase"/>
</dbReference>
<dbReference type="EMBL" id="AP018365">
    <property type="protein sequence ID" value="BBB02316.1"/>
    <property type="molecule type" value="Genomic_DNA"/>
</dbReference>
<keyword evidence="6 10" id="KW-0067">ATP-binding</keyword>
<comment type="subcellular location">
    <subcellularLocation>
        <location evidence="1">Cell membrane</location>
        <topology evidence="1">Peripheral membrane protein</topology>
    </subcellularLocation>
</comment>
<dbReference type="SMART" id="SM00382">
    <property type="entry name" value="AAA"/>
    <property type="match status" value="1"/>
</dbReference>
<dbReference type="InterPro" id="IPR050388">
    <property type="entry name" value="ABC_Ni/Peptide_Import"/>
</dbReference>
<feature type="domain" description="ABC transporter" evidence="9">
    <location>
        <begin position="5"/>
        <end position="253"/>
    </location>
</feature>
<dbReference type="InterPro" id="IPR003439">
    <property type="entry name" value="ABC_transporter-like_ATP-bd"/>
</dbReference>
<dbReference type="FunFam" id="3.40.50.300:FF:000016">
    <property type="entry name" value="Oligopeptide ABC transporter ATP-binding component"/>
    <property type="match status" value="1"/>
</dbReference>
<protein>
    <submittedName>
        <fullName evidence="10">Putative ABC transporter ATP-binding protein</fullName>
    </submittedName>
</protein>
<keyword evidence="3" id="KW-0813">Transport</keyword>
<dbReference type="CDD" id="cd03257">
    <property type="entry name" value="ABC_NikE_OppD_transporters"/>
    <property type="match status" value="1"/>
</dbReference>
<dbReference type="InterPro" id="IPR013563">
    <property type="entry name" value="Oligopep_ABC_C"/>
</dbReference>
<evidence type="ECO:0000259" key="9">
    <source>
        <dbReference type="PROSITE" id="PS50893"/>
    </source>
</evidence>
<dbReference type="Pfam" id="PF00005">
    <property type="entry name" value="ABC_tran"/>
    <property type="match status" value="1"/>
</dbReference>
<dbReference type="NCBIfam" id="TIGR01727">
    <property type="entry name" value="oligo_HPY"/>
    <property type="match status" value="1"/>
</dbReference>
<evidence type="ECO:0000313" key="11">
    <source>
        <dbReference type="Proteomes" id="UP000595703"/>
    </source>
</evidence>
<reference evidence="10 11" key="2">
    <citation type="journal article" date="2011" name="J. Antibiot.">
        <title>Furaquinocins I and J: novel polyketide isoprenoid hybrid compounds from Streptomyces reveromyceticus SN-593.</title>
        <authorList>
            <person name="Panthee S."/>
            <person name="Takahashi S."/>
            <person name="Takagi H."/>
            <person name="Nogawa T."/>
            <person name="Oowada E."/>
            <person name="Uramoto M."/>
            <person name="Osada H."/>
        </authorList>
    </citation>
    <scope>NUCLEOTIDE SEQUENCE [LARGE SCALE GENOMIC DNA]</scope>
    <source>
        <strain evidence="10 11">SN-593</strain>
    </source>
</reference>
<reference evidence="10 11" key="4">
    <citation type="journal article" date="2020" name="Sci. Rep.">
        <title>beta-carboline chemical signals induce reveromycin production through a LuxR family regulator in Streptomyces sp. SN-593.</title>
        <authorList>
            <person name="Panthee S."/>
            <person name="Kito N."/>
            <person name="Hayashi T."/>
            <person name="Shimizu T."/>
            <person name="Ishikawa J."/>
            <person name="Hamamoto H."/>
            <person name="Osada H."/>
            <person name="Takahashi S."/>
        </authorList>
    </citation>
    <scope>NUCLEOTIDE SEQUENCE [LARGE SCALE GENOMIC DNA]</scope>
    <source>
        <strain evidence="10 11">SN-593</strain>
    </source>
</reference>
<dbReference type="KEGG" id="arev:RVR_10201"/>
<keyword evidence="7" id="KW-0472">Membrane</keyword>
<keyword evidence="4" id="KW-1003">Cell membrane</keyword>
<dbReference type="InterPro" id="IPR017871">
    <property type="entry name" value="ABC_transporter-like_CS"/>
</dbReference>
<dbReference type="InterPro" id="IPR003593">
    <property type="entry name" value="AAA+_ATPase"/>
</dbReference>
<accession>A0A7U3UXY3</accession>
<proteinExistence type="inferred from homology"/>
<evidence type="ECO:0000256" key="6">
    <source>
        <dbReference type="ARBA" id="ARBA00022840"/>
    </source>
</evidence>
<feature type="region of interest" description="Disordered" evidence="8">
    <location>
        <begin position="302"/>
        <end position="328"/>
    </location>
</feature>
<keyword evidence="11" id="KW-1185">Reference proteome</keyword>
<keyword evidence="5" id="KW-0547">Nucleotide-binding</keyword>
<dbReference type="PANTHER" id="PTHR43297:SF2">
    <property type="entry name" value="DIPEPTIDE TRANSPORT ATP-BINDING PROTEIN DPPD"/>
    <property type="match status" value="1"/>
</dbReference>
<evidence type="ECO:0000256" key="8">
    <source>
        <dbReference type="SAM" id="MobiDB-lite"/>
    </source>
</evidence>
<dbReference type="RefSeq" id="WP_202238256.1">
    <property type="nucleotide sequence ID" value="NZ_AP018365.1"/>
</dbReference>
<organism evidence="10 11">
    <name type="scientific">Actinacidiphila reveromycinica</name>
    <dbReference type="NCBI Taxonomy" id="659352"/>
    <lineage>
        <taxon>Bacteria</taxon>
        <taxon>Bacillati</taxon>
        <taxon>Actinomycetota</taxon>
        <taxon>Actinomycetes</taxon>
        <taxon>Kitasatosporales</taxon>
        <taxon>Streptomycetaceae</taxon>
        <taxon>Actinacidiphila</taxon>
    </lineage>
</organism>
<evidence type="ECO:0000256" key="4">
    <source>
        <dbReference type="ARBA" id="ARBA00022475"/>
    </source>
</evidence>
<dbReference type="GO" id="GO:0005886">
    <property type="term" value="C:plasma membrane"/>
    <property type="evidence" value="ECO:0007669"/>
    <property type="project" value="UniProtKB-SubCell"/>
</dbReference>
<dbReference type="GO" id="GO:0015833">
    <property type="term" value="P:peptide transport"/>
    <property type="evidence" value="ECO:0007669"/>
    <property type="project" value="InterPro"/>
</dbReference>
<dbReference type="SUPFAM" id="SSF52540">
    <property type="entry name" value="P-loop containing nucleoside triphosphate hydrolases"/>
    <property type="match status" value="1"/>
</dbReference>
<dbReference type="GO" id="GO:0005524">
    <property type="term" value="F:ATP binding"/>
    <property type="evidence" value="ECO:0007669"/>
    <property type="project" value="UniProtKB-KW"/>
</dbReference>
<evidence type="ECO:0000256" key="1">
    <source>
        <dbReference type="ARBA" id="ARBA00004202"/>
    </source>
</evidence>
<sequence>MNRLLEVTGLHITATAPDGRSVPLVEDITLGISAGERVALVGESGSGKSVTARALLRLDDSVRLTGSIRLDGRELLGLPERDLTRLRGSSVALVTQDPLAALNPLMTVGDQVAEPLLVRSVARKEARRRAVAMLDELGVADAARRSRAYPHEFSGGMRQRVALAMALVCEPALLLADEPTTALDVRVQQQVMDLLTTVSRERGLAVLLITHDVGVVAGFADRVEVLYSGRVVESAPVRTLFEAPVHPYTRALLGAVPRIGAHRDRLTALPGTPPDPSARPGGCVFHPRCPVAEDACRTTRPTLAPPTGAHRAACPVTAPARPAQGAPA</sequence>
<dbReference type="Proteomes" id="UP000595703">
    <property type="component" value="Chromosome"/>
</dbReference>
<dbReference type="Pfam" id="PF08352">
    <property type="entry name" value="oligo_HPY"/>
    <property type="match status" value="1"/>
</dbReference>
<dbReference type="GO" id="GO:0016887">
    <property type="term" value="F:ATP hydrolysis activity"/>
    <property type="evidence" value="ECO:0007669"/>
    <property type="project" value="InterPro"/>
</dbReference>
<dbReference type="PROSITE" id="PS50893">
    <property type="entry name" value="ABC_TRANSPORTER_2"/>
    <property type="match status" value="1"/>
</dbReference>
<dbReference type="AlphaFoldDB" id="A0A7U3UXY3"/>
<evidence type="ECO:0000256" key="7">
    <source>
        <dbReference type="ARBA" id="ARBA00023136"/>
    </source>
</evidence>
<dbReference type="PANTHER" id="PTHR43297">
    <property type="entry name" value="OLIGOPEPTIDE TRANSPORT ATP-BINDING PROTEIN APPD"/>
    <property type="match status" value="1"/>
</dbReference>
<dbReference type="Gene3D" id="3.40.50.300">
    <property type="entry name" value="P-loop containing nucleotide triphosphate hydrolases"/>
    <property type="match status" value="1"/>
</dbReference>
<evidence type="ECO:0000256" key="3">
    <source>
        <dbReference type="ARBA" id="ARBA00022448"/>
    </source>
</evidence>
<dbReference type="PROSITE" id="PS00211">
    <property type="entry name" value="ABC_TRANSPORTER_1"/>
    <property type="match status" value="1"/>
</dbReference>
<evidence type="ECO:0000256" key="5">
    <source>
        <dbReference type="ARBA" id="ARBA00022741"/>
    </source>
</evidence>
<evidence type="ECO:0000256" key="2">
    <source>
        <dbReference type="ARBA" id="ARBA00005417"/>
    </source>
</evidence>
<reference evidence="10 11" key="3">
    <citation type="journal article" date="2011" name="Nat. Chem. Biol.">
        <title>Reveromycin A biosynthesis uses RevG and RevJ for stereospecific spiroacetal formation.</title>
        <authorList>
            <person name="Takahashi S."/>
            <person name="Toyoda A."/>
            <person name="Sekiyama Y."/>
            <person name="Takagi H."/>
            <person name="Nogawa T."/>
            <person name="Uramoto M."/>
            <person name="Suzuki R."/>
            <person name="Koshino H."/>
            <person name="Kumano T."/>
            <person name="Panthee S."/>
            <person name="Dairi T."/>
            <person name="Ishikawa J."/>
            <person name="Ikeda H."/>
            <person name="Sakaki Y."/>
            <person name="Osada H."/>
        </authorList>
    </citation>
    <scope>NUCLEOTIDE SEQUENCE [LARGE SCALE GENOMIC DNA]</scope>
    <source>
        <strain evidence="10 11">SN-593</strain>
    </source>
</reference>
<name>A0A7U3UXY3_9ACTN</name>
<comment type="similarity">
    <text evidence="2">Belongs to the ABC transporter superfamily.</text>
</comment>
<gene>
    <name evidence="10" type="ORF">RVR_10201</name>
</gene>